<keyword evidence="2" id="KW-0106">Calcium</keyword>
<feature type="domain" description="EF-hand" evidence="3">
    <location>
        <begin position="73"/>
        <end position="108"/>
    </location>
</feature>
<proteinExistence type="predicted"/>
<dbReference type="Pfam" id="PF13499">
    <property type="entry name" value="EF-hand_7"/>
    <property type="match status" value="1"/>
</dbReference>
<dbReference type="PANTHER" id="PTHR23048:SF0">
    <property type="entry name" value="CALMODULIN LIKE 3"/>
    <property type="match status" value="1"/>
</dbReference>
<dbReference type="Pfam" id="PF13405">
    <property type="entry name" value="EF-hand_6"/>
    <property type="match status" value="1"/>
</dbReference>
<feature type="domain" description="EF-hand" evidence="3">
    <location>
        <begin position="110"/>
        <end position="145"/>
    </location>
</feature>
<evidence type="ECO:0000256" key="1">
    <source>
        <dbReference type="ARBA" id="ARBA00022737"/>
    </source>
</evidence>
<gene>
    <name evidence="4" type="ORF">CVLEPA_LOCUS9928</name>
</gene>
<dbReference type="Proteomes" id="UP001642483">
    <property type="component" value="Unassembled WGS sequence"/>
</dbReference>
<accession>A0ABP0FJ20</accession>
<name>A0ABP0FJ20_CLALP</name>
<dbReference type="PROSITE" id="PS50222">
    <property type="entry name" value="EF_HAND_2"/>
    <property type="match status" value="3"/>
</dbReference>
<dbReference type="InterPro" id="IPR050230">
    <property type="entry name" value="CALM/Myosin/TropC-like"/>
</dbReference>
<dbReference type="EMBL" id="CAWYQH010000068">
    <property type="protein sequence ID" value="CAK8679674.1"/>
    <property type="molecule type" value="Genomic_DNA"/>
</dbReference>
<dbReference type="PANTHER" id="PTHR23048">
    <property type="entry name" value="MYOSIN LIGHT CHAIN 1, 3"/>
    <property type="match status" value="1"/>
</dbReference>
<protein>
    <recommendedName>
        <fullName evidence="3">EF-hand domain-containing protein</fullName>
    </recommendedName>
</protein>
<evidence type="ECO:0000259" key="3">
    <source>
        <dbReference type="PROSITE" id="PS50222"/>
    </source>
</evidence>
<dbReference type="SMART" id="SM00054">
    <property type="entry name" value="EFh"/>
    <property type="match status" value="3"/>
</dbReference>
<dbReference type="InterPro" id="IPR011992">
    <property type="entry name" value="EF-hand-dom_pair"/>
</dbReference>
<organism evidence="4 5">
    <name type="scientific">Clavelina lepadiformis</name>
    <name type="common">Light-bulb sea squirt</name>
    <name type="synonym">Ascidia lepadiformis</name>
    <dbReference type="NCBI Taxonomy" id="159417"/>
    <lineage>
        <taxon>Eukaryota</taxon>
        <taxon>Metazoa</taxon>
        <taxon>Chordata</taxon>
        <taxon>Tunicata</taxon>
        <taxon>Ascidiacea</taxon>
        <taxon>Aplousobranchia</taxon>
        <taxon>Clavelinidae</taxon>
        <taxon>Clavelina</taxon>
    </lineage>
</organism>
<dbReference type="Gene3D" id="1.10.238.10">
    <property type="entry name" value="EF-hand"/>
    <property type="match status" value="2"/>
</dbReference>
<keyword evidence="5" id="KW-1185">Reference proteome</keyword>
<evidence type="ECO:0000313" key="5">
    <source>
        <dbReference type="Proteomes" id="UP001642483"/>
    </source>
</evidence>
<dbReference type="SUPFAM" id="SSF47473">
    <property type="entry name" value="EF-hand"/>
    <property type="match status" value="1"/>
</dbReference>
<dbReference type="PROSITE" id="PS00018">
    <property type="entry name" value="EF_HAND_1"/>
    <property type="match status" value="1"/>
</dbReference>
<keyword evidence="1" id="KW-0677">Repeat</keyword>
<evidence type="ECO:0000256" key="2">
    <source>
        <dbReference type="ARBA" id="ARBA00022837"/>
    </source>
</evidence>
<evidence type="ECO:0000313" key="4">
    <source>
        <dbReference type="EMBL" id="CAK8679674.1"/>
    </source>
</evidence>
<feature type="domain" description="EF-hand" evidence="3">
    <location>
        <begin position="37"/>
        <end position="72"/>
    </location>
</feature>
<sequence>MQNRETKSVSESMIKLFNLLDGNSQVKQIARIFDYSDSFTAFQRAFSVFDKDGDGTITTNDFGRLFRSLGQNPTEAELQDMINELDIEGKGKVDLPNFLDLMENRMKSTSSEEGIREAFKIFDTEGKGYITAAELRHVMTIIDDEPTAAGIEEMVQDIADQEGRDQEGKI</sequence>
<dbReference type="InterPro" id="IPR018247">
    <property type="entry name" value="EF_Hand_1_Ca_BS"/>
</dbReference>
<reference evidence="4 5" key="1">
    <citation type="submission" date="2024-02" db="EMBL/GenBank/DDBJ databases">
        <authorList>
            <person name="Daric V."/>
            <person name="Darras S."/>
        </authorList>
    </citation>
    <scope>NUCLEOTIDE SEQUENCE [LARGE SCALE GENOMIC DNA]</scope>
</reference>
<comment type="caution">
    <text evidence="4">The sequence shown here is derived from an EMBL/GenBank/DDBJ whole genome shotgun (WGS) entry which is preliminary data.</text>
</comment>
<dbReference type="InterPro" id="IPR002048">
    <property type="entry name" value="EF_hand_dom"/>
</dbReference>
<dbReference type="CDD" id="cd00051">
    <property type="entry name" value="EFh"/>
    <property type="match status" value="2"/>
</dbReference>